<organism evidence="4">
    <name type="scientific">Schistocephalus solidus</name>
    <name type="common">Tapeworm</name>
    <dbReference type="NCBI Taxonomy" id="70667"/>
    <lineage>
        <taxon>Eukaryota</taxon>
        <taxon>Metazoa</taxon>
        <taxon>Spiralia</taxon>
        <taxon>Lophotrochozoa</taxon>
        <taxon>Platyhelminthes</taxon>
        <taxon>Cestoda</taxon>
        <taxon>Eucestoda</taxon>
        <taxon>Diphyllobothriidea</taxon>
        <taxon>Diphyllobothriidae</taxon>
        <taxon>Schistocephalus</taxon>
    </lineage>
</organism>
<gene>
    <name evidence="2" type="ORF">SSLN_LOCUS10116</name>
</gene>
<dbReference type="AlphaFoldDB" id="A0A183T0W8"/>
<dbReference type="Proteomes" id="UP000275846">
    <property type="component" value="Unassembled WGS sequence"/>
</dbReference>
<accession>A0A183T0W8</accession>
<dbReference type="WBParaSite" id="SSLN_0001050301-mRNA-1">
    <property type="protein sequence ID" value="SSLN_0001050301-mRNA-1"/>
    <property type="gene ID" value="SSLN_0001050301"/>
</dbReference>
<protein>
    <submittedName>
        <fullName evidence="4">Endo/exonuclease/phosphatase domain-containing protein</fullName>
    </submittedName>
</protein>
<sequence length="136" mass="15347">MDYWRTQRQAVMALLSVGLIALPQLGSEPPLLCRCVLLPSLPTLLVTVPKVDKLIVLGDFNALVGTDYAAWQGVLGPYSLGSCNKNGLLLLRTCAKPCLLLTNTFFHLPTREKATWMHARSRRWQLLDYVLLRRRD</sequence>
<dbReference type="SUPFAM" id="SSF56219">
    <property type="entry name" value="DNase I-like"/>
    <property type="match status" value="1"/>
</dbReference>
<evidence type="ECO:0000256" key="1">
    <source>
        <dbReference type="SAM" id="SignalP"/>
    </source>
</evidence>
<feature type="signal peptide" evidence="1">
    <location>
        <begin position="1"/>
        <end position="27"/>
    </location>
</feature>
<reference evidence="4" key="1">
    <citation type="submission" date="2016-06" db="UniProtKB">
        <authorList>
            <consortium name="WormBaseParasite"/>
        </authorList>
    </citation>
    <scope>IDENTIFICATION</scope>
</reference>
<evidence type="ECO:0000313" key="3">
    <source>
        <dbReference type="Proteomes" id="UP000275846"/>
    </source>
</evidence>
<dbReference type="Gene3D" id="3.60.10.10">
    <property type="entry name" value="Endonuclease/exonuclease/phosphatase"/>
    <property type="match status" value="1"/>
</dbReference>
<dbReference type="OrthoDB" id="10033659at2759"/>
<evidence type="ECO:0000313" key="2">
    <source>
        <dbReference type="EMBL" id="VDL96501.1"/>
    </source>
</evidence>
<reference evidence="2 3" key="2">
    <citation type="submission" date="2018-11" db="EMBL/GenBank/DDBJ databases">
        <authorList>
            <consortium name="Pathogen Informatics"/>
        </authorList>
    </citation>
    <scope>NUCLEOTIDE SEQUENCE [LARGE SCALE GENOMIC DNA]</scope>
    <source>
        <strain evidence="2 3">NST_G2</strain>
    </source>
</reference>
<dbReference type="EMBL" id="UYSU01035654">
    <property type="protein sequence ID" value="VDL96501.1"/>
    <property type="molecule type" value="Genomic_DNA"/>
</dbReference>
<proteinExistence type="predicted"/>
<keyword evidence="1" id="KW-0732">Signal</keyword>
<feature type="chain" id="PRO_5043141368" evidence="1">
    <location>
        <begin position="28"/>
        <end position="136"/>
    </location>
</feature>
<evidence type="ECO:0000313" key="4">
    <source>
        <dbReference type="WBParaSite" id="SSLN_0001050301-mRNA-1"/>
    </source>
</evidence>
<name>A0A183T0W8_SCHSO</name>
<dbReference type="InterPro" id="IPR036691">
    <property type="entry name" value="Endo/exonu/phosph_ase_sf"/>
</dbReference>
<keyword evidence="3" id="KW-1185">Reference proteome</keyword>